<evidence type="ECO:0000256" key="1">
    <source>
        <dbReference type="ARBA" id="ARBA00008361"/>
    </source>
</evidence>
<feature type="domain" description="Methyltransferase type 11" evidence="5">
    <location>
        <begin position="57"/>
        <end position="146"/>
    </location>
</feature>
<gene>
    <name evidence="6" type="ordered locus">SCATT_10670</name>
</gene>
<dbReference type="Proteomes" id="UP000007842">
    <property type="component" value="Chromosome"/>
</dbReference>
<comment type="similarity">
    <text evidence="1">Belongs to the methyltransferase superfamily.</text>
</comment>
<dbReference type="SUPFAM" id="SSF53335">
    <property type="entry name" value="S-adenosyl-L-methionine-dependent methyltransferases"/>
    <property type="match status" value="1"/>
</dbReference>
<dbReference type="KEGG" id="sct:SCAT_1072"/>
<keyword evidence="3 6" id="KW-0808">Transferase</keyword>
<evidence type="ECO:0000256" key="2">
    <source>
        <dbReference type="ARBA" id="ARBA00022603"/>
    </source>
</evidence>
<evidence type="ECO:0000256" key="3">
    <source>
        <dbReference type="ARBA" id="ARBA00022679"/>
    </source>
</evidence>
<dbReference type="OrthoDB" id="9797252at2"/>
<dbReference type="InterPro" id="IPR020596">
    <property type="entry name" value="rRNA_Ade_Mease_Trfase_CS"/>
</dbReference>
<dbReference type="PROSITE" id="PS01131">
    <property type="entry name" value="RRNA_A_DIMETH"/>
    <property type="match status" value="1"/>
</dbReference>
<evidence type="ECO:0000313" key="7">
    <source>
        <dbReference type="Proteomes" id="UP000007842"/>
    </source>
</evidence>
<dbReference type="EMBL" id="CP003219">
    <property type="protein sequence ID" value="AEW93438.1"/>
    <property type="molecule type" value="Genomic_DNA"/>
</dbReference>
<reference evidence="7" key="1">
    <citation type="submission" date="2011-12" db="EMBL/GenBank/DDBJ databases">
        <title>Complete genome sequence of Streptomyces cattleya strain DSM 46488.</title>
        <authorList>
            <person name="Ou H.-Y."/>
            <person name="Li P."/>
            <person name="Zhao C."/>
            <person name="O'Hagan D."/>
            <person name="Deng Z."/>
        </authorList>
    </citation>
    <scope>NUCLEOTIDE SEQUENCE [LARGE SCALE GENOMIC DNA]</scope>
    <source>
        <strain evidence="7">ATCC 35852 / DSM 46488 / JCM 4925 / NBRC 14057 / NRRL 8057</strain>
    </source>
</reference>
<proteinExistence type="inferred from homology"/>
<sequence length="262" mass="28134">MTSQETGHTRRASSFGGSAGAYADHRPDYPQAAVAWALRPLAGRPSGGAADDRPHLLDLGAGTGKLTGVLLRTGHRVTAVEPDPQMADELRRREPGVPVLAGRGEEIPLPDGSVDAVLIGQAFHWFDPRLALPEIARVLTQGGVLAGLWNADDDRVPWVAGLAEVSGVQVSFTGWPEEPMIPGHPSYTPVERGTFPHAQRRTADSLTATLATHSRFLVLPAEERRRGLERVRDYLGGRPETACGEFELPLVTLVERCVIAPG</sequence>
<dbReference type="PANTHER" id="PTHR44942:SF4">
    <property type="entry name" value="METHYLTRANSFERASE TYPE 11 DOMAIN-CONTAINING PROTEIN"/>
    <property type="match status" value="1"/>
</dbReference>
<dbReference type="eggNOG" id="COG2226">
    <property type="taxonomic scope" value="Bacteria"/>
</dbReference>
<dbReference type="InterPro" id="IPR029063">
    <property type="entry name" value="SAM-dependent_MTases_sf"/>
</dbReference>
<dbReference type="AlphaFoldDB" id="F8JYW6"/>
<dbReference type="RefSeq" id="WP_014141830.1">
    <property type="nucleotide sequence ID" value="NC_016111.1"/>
</dbReference>
<dbReference type="PANTHER" id="PTHR44942">
    <property type="entry name" value="METHYLTRANSF_11 DOMAIN-CONTAINING PROTEIN"/>
    <property type="match status" value="1"/>
</dbReference>
<evidence type="ECO:0000259" key="5">
    <source>
        <dbReference type="Pfam" id="PF08241"/>
    </source>
</evidence>
<keyword evidence="2 6" id="KW-0489">Methyltransferase</keyword>
<dbReference type="HOGENOM" id="CLU_049344_3_0_11"/>
<evidence type="ECO:0000313" key="6">
    <source>
        <dbReference type="EMBL" id="AEW93438.1"/>
    </source>
</evidence>
<name>F8JYW6_STREN</name>
<protein>
    <submittedName>
        <fullName evidence="6">Methyltransferase type 11</fullName>
    </submittedName>
</protein>
<dbReference type="CDD" id="cd02440">
    <property type="entry name" value="AdoMet_MTases"/>
    <property type="match status" value="1"/>
</dbReference>
<dbReference type="GO" id="GO:0000179">
    <property type="term" value="F:rRNA (adenine-N6,N6-)-dimethyltransferase activity"/>
    <property type="evidence" value="ECO:0007669"/>
    <property type="project" value="InterPro"/>
</dbReference>
<evidence type="ECO:0000256" key="4">
    <source>
        <dbReference type="SAM" id="MobiDB-lite"/>
    </source>
</evidence>
<feature type="region of interest" description="Disordered" evidence="4">
    <location>
        <begin position="1"/>
        <end position="24"/>
    </location>
</feature>
<accession>G8WNW5</accession>
<dbReference type="PATRIC" id="fig|1003195.11.peg.2655"/>
<accession>F8JYW6</accession>
<dbReference type="KEGG" id="scy:SCATT_10670"/>
<keyword evidence="7" id="KW-1185">Reference proteome</keyword>
<dbReference type="Pfam" id="PF08241">
    <property type="entry name" value="Methyltransf_11"/>
    <property type="match status" value="1"/>
</dbReference>
<dbReference type="Gene3D" id="3.40.50.150">
    <property type="entry name" value="Vaccinia Virus protein VP39"/>
    <property type="match status" value="1"/>
</dbReference>
<dbReference type="InterPro" id="IPR051052">
    <property type="entry name" value="Diverse_substrate_MTase"/>
</dbReference>
<dbReference type="InterPro" id="IPR013216">
    <property type="entry name" value="Methyltransf_11"/>
</dbReference>
<organism evidence="6 7">
    <name type="scientific">Streptantibioticus cattleyicolor (strain ATCC 35852 / DSM 46488 / JCM 4925 / NBRC 14057 / NRRL 8057)</name>
    <name type="common">Streptomyces cattleya</name>
    <dbReference type="NCBI Taxonomy" id="1003195"/>
    <lineage>
        <taxon>Bacteria</taxon>
        <taxon>Bacillati</taxon>
        <taxon>Actinomycetota</taxon>
        <taxon>Actinomycetes</taxon>
        <taxon>Kitasatosporales</taxon>
        <taxon>Streptomycetaceae</taxon>
        <taxon>Streptantibioticus</taxon>
    </lineage>
</organism>